<dbReference type="NCBIfam" id="TIGR00655">
    <property type="entry name" value="PurU"/>
    <property type="match status" value="1"/>
</dbReference>
<evidence type="ECO:0000256" key="3">
    <source>
        <dbReference type="SAM" id="SignalP"/>
    </source>
</evidence>
<protein>
    <recommendedName>
        <fullName evidence="4">Formyl transferase N-terminal domain-containing protein</fullName>
    </recommendedName>
</protein>
<dbReference type="PANTHER" id="PTHR42706">
    <property type="entry name" value="FORMYLTETRAHYDROFOLATE DEFORMYLASE"/>
    <property type="match status" value="1"/>
</dbReference>
<dbReference type="InterPro" id="IPR041729">
    <property type="entry name" value="Formyl-FH4-Hydrolase_C"/>
</dbReference>
<dbReference type="AlphaFoldDB" id="A0A4T0HG72"/>
<sequence>MMSSLFIFINAMRLPATTLTRSVARSCIRRSPSLAPIALSTPSRYLSTTVPRFTPETDTLINQGKVKGLLSPKVSQPENSIVLTLSCQDQLGVVKNVSEFLYNNHHNILSSDQFLDPTSNRFFMRITAQAQNGLDIAPLRQEFGKLAENIGLEWHMHVASNKPKVMVMVSKIGHCLNDLLFRASADQIPIEIPLIVSNHPTYQALAKSYEIPFLHLPVNRDTKEQQEEELLKLVKEHKIDYIVLARYMQVLSPKLCKEMSGRIINIHHSFLPSFKGAKPYHQAYDRGVKLIGATAHFVTSDLDEGPIIEQGVERVDHTLNPKSLSHVGSNVESIVLARAVKWVSEHRVLLSGHKTVVFD</sequence>
<proteinExistence type="inferred from homology"/>
<dbReference type="GO" id="GO:0006520">
    <property type="term" value="P:amino acid metabolic process"/>
    <property type="evidence" value="ECO:0007669"/>
    <property type="project" value="UniProtKB-ARBA"/>
</dbReference>
<evidence type="ECO:0000313" key="5">
    <source>
        <dbReference type="EMBL" id="TIB16969.1"/>
    </source>
</evidence>
<dbReference type="Pfam" id="PF00551">
    <property type="entry name" value="Formyl_trans_N"/>
    <property type="match status" value="1"/>
</dbReference>
<feature type="domain" description="Formyl transferase N-terminal" evidence="4">
    <location>
        <begin position="164"/>
        <end position="340"/>
    </location>
</feature>
<reference evidence="5 6" key="1">
    <citation type="submission" date="2019-03" db="EMBL/GenBank/DDBJ databases">
        <title>Sequencing 23 genomes of Wallemia ichthyophaga.</title>
        <authorList>
            <person name="Gostincar C."/>
        </authorList>
    </citation>
    <scope>NUCLEOTIDE SEQUENCE [LARGE SCALE GENOMIC DNA]</scope>
    <source>
        <strain evidence="5 6">EXF-8621</strain>
    </source>
</reference>
<dbReference type="CDD" id="cd04875">
    <property type="entry name" value="ACT_F4HF-DF"/>
    <property type="match status" value="1"/>
</dbReference>
<dbReference type="GO" id="GO:0008864">
    <property type="term" value="F:formyltetrahydrofolate deformylase activity"/>
    <property type="evidence" value="ECO:0007669"/>
    <property type="project" value="InterPro"/>
</dbReference>
<keyword evidence="1" id="KW-0554">One-carbon metabolism</keyword>
<feature type="signal peptide" evidence="3">
    <location>
        <begin position="1"/>
        <end position="20"/>
    </location>
</feature>
<dbReference type="GO" id="GO:0046394">
    <property type="term" value="P:carboxylic acid biosynthetic process"/>
    <property type="evidence" value="ECO:0007669"/>
    <property type="project" value="UniProtKB-ARBA"/>
</dbReference>
<dbReference type="InterPro" id="IPR036477">
    <property type="entry name" value="Formyl_transf_N_sf"/>
</dbReference>
<dbReference type="PRINTS" id="PR01575">
    <property type="entry name" value="FFH4HYDRLASE"/>
</dbReference>
<dbReference type="Gene3D" id="3.30.70.260">
    <property type="match status" value="1"/>
</dbReference>
<evidence type="ECO:0000313" key="6">
    <source>
        <dbReference type="Proteomes" id="UP000306954"/>
    </source>
</evidence>
<dbReference type="InterPro" id="IPR044074">
    <property type="entry name" value="PurU_ACT"/>
</dbReference>
<keyword evidence="3" id="KW-0732">Signal</keyword>
<evidence type="ECO:0000256" key="2">
    <source>
        <dbReference type="ARBA" id="ARBA00022801"/>
    </source>
</evidence>
<organism evidence="5 6">
    <name type="scientific">Wallemia ichthyophaga</name>
    <dbReference type="NCBI Taxonomy" id="245174"/>
    <lineage>
        <taxon>Eukaryota</taxon>
        <taxon>Fungi</taxon>
        <taxon>Dikarya</taxon>
        <taxon>Basidiomycota</taxon>
        <taxon>Wallemiomycotina</taxon>
        <taxon>Wallemiomycetes</taxon>
        <taxon>Wallemiales</taxon>
        <taxon>Wallemiaceae</taxon>
        <taxon>Wallemia</taxon>
    </lineage>
</organism>
<dbReference type="NCBIfam" id="NF004684">
    <property type="entry name" value="PRK06027.1"/>
    <property type="match status" value="1"/>
</dbReference>
<dbReference type="HAMAP" id="MF_01927">
    <property type="entry name" value="PurU"/>
    <property type="match status" value="1"/>
</dbReference>
<dbReference type="EMBL" id="SPOF01000002">
    <property type="protein sequence ID" value="TIB16969.1"/>
    <property type="molecule type" value="Genomic_DNA"/>
</dbReference>
<accession>A0A4T0HG72</accession>
<dbReference type="SUPFAM" id="SSF53328">
    <property type="entry name" value="Formyltransferase"/>
    <property type="match status" value="1"/>
</dbReference>
<dbReference type="SUPFAM" id="SSF55021">
    <property type="entry name" value="ACT-like"/>
    <property type="match status" value="1"/>
</dbReference>
<dbReference type="GO" id="GO:0006730">
    <property type="term" value="P:one-carbon metabolic process"/>
    <property type="evidence" value="ECO:0007669"/>
    <property type="project" value="UniProtKB-KW"/>
</dbReference>
<dbReference type="PANTHER" id="PTHR42706:SF1">
    <property type="entry name" value="FORMYLTETRAHYDROFOLATE DEFORMYLASE 2, MITOCHONDRIAL"/>
    <property type="match status" value="1"/>
</dbReference>
<dbReference type="Proteomes" id="UP000306954">
    <property type="component" value="Unassembled WGS sequence"/>
</dbReference>
<comment type="caution">
    <text evidence="5">The sequence shown here is derived from an EMBL/GenBank/DDBJ whole genome shotgun (WGS) entry which is preliminary data.</text>
</comment>
<dbReference type="GO" id="GO:0006189">
    <property type="term" value="P:'de novo' IMP biosynthetic process"/>
    <property type="evidence" value="ECO:0007669"/>
    <property type="project" value="InterPro"/>
</dbReference>
<dbReference type="InterPro" id="IPR002376">
    <property type="entry name" value="Formyl_transf_N"/>
</dbReference>
<evidence type="ECO:0000259" key="4">
    <source>
        <dbReference type="Pfam" id="PF00551"/>
    </source>
</evidence>
<dbReference type="InterPro" id="IPR004810">
    <property type="entry name" value="PurU"/>
</dbReference>
<name>A0A4T0HG72_WALIC</name>
<evidence type="ECO:0000256" key="1">
    <source>
        <dbReference type="ARBA" id="ARBA00022563"/>
    </source>
</evidence>
<dbReference type="CDD" id="cd08648">
    <property type="entry name" value="FMT_core_Formyl-FH4-Hydrolase_C"/>
    <property type="match status" value="1"/>
</dbReference>
<gene>
    <name evidence="5" type="ORF">E3P90_00254</name>
</gene>
<feature type="chain" id="PRO_5030101473" description="Formyl transferase N-terminal domain-containing protein" evidence="3">
    <location>
        <begin position="21"/>
        <end position="359"/>
    </location>
</feature>
<dbReference type="Gene3D" id="3.40.50.170">
    <property type="entry name" value="Formyl transferase, N-terminal domain"/>
    <property type="match status" value="1"/>
</dbReference>
<dbReference type="InterPro" id="IPR045865">
    <property type="entry name" value="ACT-like_dom_sf"/>
</dbReference>
<keyword evidence="2" id="KW-0378">Hydrolase</keyword>